<feature type="compositionally biased region" description="Acidic residues" evidence="3">
    <location>
        <begin position="689"/>
        <end position="699"/>
    </location>
</feature>
<dbReference type="PANTHER" id="PTHR33375:SF7">
    <property type="entry name" value="CHROMOSOME 2-PARTITIONING PROTEIN PARB-RELATED"/>
    <property type="match status" value="1"/>
</dbReference>
<dbReference type="GO" id="GO:0005694">
    <property type="term" value="C:chromosome"/>
    <property type="evidence" value="ECO:0007669"/>
    <property type="project" value="TreeGrafter"/>
</dbReference>
<dbReference type="OrthoDB" id="9813122at2"/>
<dbReference type="CDD" id="cd16406">
    <property type="entry name" value="ParB_N_like"/>
    <property type="match status" value="1"/>
</dbReference>
<organism evidence="5 6">
    <name type="scientific">Bradyrhizobium lablabi</name>
    <dbReference type="NCBI Taxonomy" id="722472"/>
    <lineage>
        <taxon>Bacteria</taxon>
        <taxon>Pseudomonadati</taxon>
        <taxon>Pseudomonadota</taxon>
        <taxon>Alphaproteobacteria</taxon>
        <taxon>Hyphomicrobiales</taxon>
        <taxon>Nitrobacteraceae</taxon>
        <taxon>Bradyrhizobium</taxon>
    </lineage>
</organism>
<gene>
    <name evidence="5" type="ORF">SAMN05444159_2032</name>
</gene>
<dbReference type="PANTHER" id="PTHR33375">
    <property type="entry name" value="CHROMOSOME-PARTITIONING PROTEIN PARB-RELATED"/>
    <property type="match status" value="1"/>
</dbReference>
<dbReference type="Pfam" id="PF02195">
    <property type="entry name" value="ParB_N"/>
    <property type="match status" value="1"/>
</dbReference>
<feature type="region of interest" description="Disordered" evidence="3">
    <location>
        <begin position="390"/>
        <end position="418"/>
    </location>
</feature>
<proteinExistence type="inferred from homology"/>
<dbReference type="InterPro" id="IPR036086">
    <property type="entry name" value="ParB/Sulfiredoxin_sf"/>
</dbReference>
<dbReference type="AlphaFoldDB" id="A0A1M6NL96"/>
<sequence>MASTVQKIKLSPSRDIPFNKLVLSQSNVRRVKAGVSIEQLAESIAQRTLLQSLSVRAVVDADGQETGMFEVPAGGRRYRALELLVKQKRMAKAQPVPCVVRDGGIAEDDSLAENDQRVGLHPLDQFRAFKLLRDGGMSEEDIAARHFVSPAIVKQRLRLASVSPKLHDVYADDGMTLEQLMAFSVTADQARQEQVWENVKRSNYDEPYQIRRMLTENTVRASDRRAQFIGLDAYEQVGGTVMRDLFEHDDGGWLQDVPLLDRLVTERLKAEAETIAAEGWKWIAVAVDFPYGHTSGLQEIEGELADLTDEERATLDALNAEYVKIEEDYQDADELPDEIDQRLGEIEAARSVFETRSLVYDRTEIARAGVFVSIDADGLLSIARGYVRPEDEAPSVVDPESEVQGDGETNGDAPTTNGVAQRAVITVGGAPAEPVEEEDDDTVKPLPDRLITELTAHRTLALRNALANDPAVAFQAVLHNFVLATFYRFASSSGCLEIAIRTPTFPAQAPGLKESASAEAIDGSQDGWKARLPKDEGDLWDALTALDGKEQAALFAHCASSAVNALYEPANRYNEGRVNAHGVRRRLDHANVLARSVGLDMAAVGWKPTVDNYLGRVTKPRILEAVREAKGEHSVQLIDHLKKSDMVREAERLLEGTGWLPEPLRLDEVGAVGDPTADPDALPEFLAAGEDEADTEADDERPHIIAAE</sequence>
<dbReference type="SUPFAM" id="SSF109709">
    <property type="entry name" value="KorB DNA-binding domain-like"/>
    <property type="match status" value="1"/>
</dbReference>
<feature type="coiled-coil region" evidence="2">
    <location>
        <begin position="297"/>
        <end position="335"/>
    </location>
</feature>
<evidence type="ECO:0000256" key="2">
    <source>
        <dbReference type="SAM" id="Coils"/>
    </source>
</evidence>
<reference evidence="5 6" key="1">
    <citation type="submission" date="2016-11" db="EMBL/GenBank/DDBJ databases">
        <authorList>
            <person name="Jaros S."/>
            <person name="Januszkiewicz K."/>
            <person name="Wedrychowicz H."/>
        </authorList>
    </citation>
    <scope>NUCLEOTIDE SEQUENCE [LARGE SCALE GENOMIC DNA]</scope>
    <source>
        <strain evidence="5 6">GAS499</strain>
    </source>
</reference>
<comment type="similarity">
    <text evidence="1">Belongs to the ParB family.</text>
</comment>
<dbReference type="Proteomes" id="UP000189935">
    <property type="component" value="Chromosome I"/>
</dbReference>
<feature type="domain" description="ParB-like N-terminal" evidence="4">
    <location>
        <begin position="14"/>
        <end position="115"/>
    </location>
</feature>
<dbReference type="SUPFAM" id="SSF110849">
    <property type="entry name" value="ParB/Sulfiredoxin"/>
    <property type="match status" value="1"/>
</dbReference>
<dbReference type="FunFam" id="3.90.1530.30:FF:000002">
    <property type="entry name" value="Chromosome partitioning protein ParB"/>
    <property type="match status" value="1"/>
</dbReference>
<keyword evidence="2" id="KW-0175">Coiled coil</keyword>
<dbReference type="FunFam" id="1.10.10.2830:FF:000001">
    <property type="entry name" value="Chromosome partitioning protein ParB"/>
    <property type="match status" value="1"/>
</dbReference>
<dbReference type="EMBL" id="LT670844">
    <property type="protein sequence ID" value="SHJ96495.1"/>
    <property type="molecule type" value="Genomic_DNA"/>
</dbReference>
<dbReference type="Gene3D" id="3.90.1530.30">
    <property type="match status" value="1"/>
</dbReference>
<evidence type="ECO:0000313" key="6">
    <source>
        <dbReference type="Proteomes" id="UP000189935"/>
    </source>
</evidence>
<dbReference type="RefSeq" id="WP_079538025.1">
    <property type="nucleotide sequence ID" value="NZ_LT670844.1"/>
</dbReference>
<dbReference type="InterPro" id="IPR050336">
    <property type="entry name" value="Chromosome_partition/occlusion"/>
</dbReference>
<evidence type="ECO:0000259" key="4">
    <source>
        <dbReference type="SMART" id="SM00470"/>
    </source>
</evidence>
<accession>A0A1M6NL96</accession>
<protein>
    <submittedName>
        <fullName evidence="5">Chromosome partitioning protein, ParB family</fullName>
    </submittedName>
</protein>
<dbReference type="GO" id="GO:0007059">
    <property type="term" value="P:chromosome segregation"/>
    <property type="evidence" value="ECO:0007669"/>
    <property type="project" value="TreeGrafter"/>
</dbReference>
<evidence type="ECO:0000256" key="1">
    <source>
        <dbReference type="ARBA" id="ARBA00006295"/>
    </source>
</evidence>
<evidence type="ECO:0000256" key="3">
    <source>
        <dbReference type="SAM" id="MobiDB-lite"/>
    </source>
</evidence>
<name>A0A1M6NL96_9BRAD</name>
<dbReference type="SMART" id="SM00470">
    <property type="entry name" value="ParB"/>
    <property type="match status" value="1"/>
</dbReference>
<dbReference type="Gene3D" id="1.10.10.2830">
    <property type="match status" value="1"/>
</dbReference>
<dbReference type="InterPro" id="IPR003115">
    <property type="entry name" value="ParB_N"/>
</dbReference>
<evidence type="ECO:0000313" key="5">
    <source>
        <dbReference type="EMBL" id="SHJ96495.1"/>
    </source>
</evidence>
<feature type="region of interest" description="Disordered" evidence="3">
    <location>
        <begin position="670"/>
        <end position="708"/>
    </location>
</feature>